<accession>A0A1H6F4P2</accession>
<dbReference type="Proteomes" id="UP000236724">
    <property type="component" value="Unassembled WGS sequence"/>
</dbReference>
<organism evidence="1 2">
    <name type="scientific">Candidatus Venteria ishoeyi</name>
    <dbReference type="NCBI Taxonomy" id="1899563"/>
    <lineage>
        <taxon>Bacteria</taxon>
        <taxon>Pseudomonadati</taxon>
        <taxon>Pseudomonadota</taxon>
        <taxon>Gammaproteobacteria</taxon>
        <taxon>Thiotrichales</taxon>
        <taxon>Thiotrichaceae</taxon>
        <taxon>Venteria</taxon>
    </lineage>
</organism>
<evidence type="ECO:0000313" key="1">
    <source>
        <dbReference type="EMBL" id="SEH05100.1"/>
    </source>
</evidence>
<keyword evidence="2" id="KW-1185">Reference proteome</keyword>
<dbReference type="RefSeq" id="WP_103919080.1">
    <property type="nucleotide sequence ID" value="NZ_FMSV02000156.1"/>
</dbReference>
<gene>
    <name evidence="1" type="ORF">MBHS_00953</name>
</gene>
<dbReference type="AlphaFoldDB" id="A0A1H6F4P2"/>
<reference evidence="1 2" key="1">
    <citation type="submission" date="2016-10" db="EMBL/GenBank/DDBJ databases">
        <authorList>
            <person name="de Groot N.N."/>
        </authorList>
    </citation>
    <scope>NUCLEOTIDE SEQUENCE [LARGE SCALE GENOMIC DNA]</scope>
    <source>
        <strain evidence="1">MBHS1</strain>
    </source>
</reference>
<dbReference type="EMBL" id="FMSV02000156">
    <property type="protein sequence ID" value="SEH05100.1"/>
    <property type="molecule type" value="Genomic_DNA"/>
</dbReference>
<sequence>MTLPKNAITEPGIEIYFEAHDGVSTATLPKTDPQNHLFFIAVVPNYAPIFLSHTPPKNIEKNTHLTIKFSAYDQTRKIISAKVFYKKYGDLLYEEKILPSGDIQI</sequence>
<name>A0A1H6F4P2_9GAMM</name>
<proteinExistence type="predicted"/>
<protein>
    <submittedName>
        <fullName evidence="1">Uncharacterized protein</fullName>
    </submittedName>
</protein>
<dbReference type="OrthoDB" id="5760641at2"/>
<evidence type="ECO:0000313" key="2">
    <source>
        <dbReference type="Proteomes" id="UP000236724"/>
    </source>
</evidence>